<protein>
    <submittedName>
        <fullName evidence="3">DUF397 domain-containing protein</fullName>
    </submittedName>
</protein>
<evidence type="ECO:0000313" key="3">
    <source>
        <dbReference type="EMBL" id="MFF0501496.1"/>
    </source>
</evidence>
<name>A0ABW6PE98_9NOCA</name>
<gene>
    <name evidence="3" type="ORF">ACFYU5_34230</name>
</gene>
<feature type="region of interest" description="Disordered" evidence="1">
    <location>
        <begin position="1"/>
        <end position="91"/>
    </location>
</feature>
<dbReference type="InterPro" id="IPR007278">
    <property type="entry name" value="DUF397"/>
</dbReference>
<organism evidence="3 4">
    <name type="scientific">Nocardia aobensis</name>
    <dbReference type="NCBI Taxonomy" id="257277"/>
    <lineage>
        <taxon>Bacteria</taxon>
        <taxon>Bacillati</taxon>
        <taxon>Actinomycetota</taxon>
        <taxon>Actinomycetes</taxon>
        <taxon>Mycobacteriales</taxon>
        <taxon>Nocardiaceae</taxon>
        <taxon>Nocardia</taxon>
    </lineage>
</organism>
<dbReference type="EMBL" id="JBIAMT010000009">
    <property type="protein sequence ID" value="MFF0501496.1"/>
    <property type="molecule type" value="Genomic_DNA"/>
</dbReference>
<evidence type="ECO:0000313" key="4">
    <source>
        <dbReference type="Proteomes" id="UP001601442"/>
    </source>
</evidence>
<reference evidence="3 4" key="1">
    <citation type="submission" date="2024-10" db="EMBL/GenBank/DDBJ databases">
        <title>The Natural Products Discovery Center: Release of the First 8490 Sequenced Strains for Exploring Actinobacteria Biosynthetic Diversity.</title>
        <authorList>
            <person name="Kalkreuter E."/>
            <person name="Kautsar S.A."/>
            <person name="Yang D."/>
            <person name="Bader C.D."/>
            <person name="Teijaro C.N."/>
            <person name="Fluegel L."/>
            <person name="Davis C.M."/>
            <person name="Simpson J.R."/>
            <person name="Lauterbach L."/>
            <person name="Steele A.D."/>
            <person name="Gui C."/>
            <person name="Meng S."/>
            <person name="Li G."/>
            <person name="Viehrig K."/>
            <person name="Ye F."/>
            <person name="Su P."/>
            <person name="Kiefer A.F."/>
            <person name="Nichols A."/>
            <person name="Cepeda A.J."/>
            <person name="Yan W."/>
            <person name="Fan B."/>
            <person name="Jiang Y."/>
            <person name="Adhikari A."/>
            <person name="Zheng C.-J."/>
            <person name="Schuster L."/>
            <person name="Cowan T.M."/>
            <person name="Smanski M.J."/>
            <person name="Chevrette M.G."/>
            <person name="De Carvalho L.P.S."/>
            <person name="Shen B."/>
        </authorList>
    </citation>
    <scope>NUCLEOTIDE SEQUENCE [LARGE SCALE GENOMIC DNA]</scope>
    <source>
        <strain evidence="3 4">NPDC004119</strain>
    </source>
</reference>
<dbReference type="Proteomes" id="UP001601442">
    <property type="component" value="Unassembled WGS sequence"/>
</dbReference>
<dbReference type="RefSeq" id="WP_387401524.1">
    <property type="nucleotide sequence ID" value="NZ_JBIAMT010000009.1"/>
</dbReference>
<evidence type="ECO:0000259" key="2">
    <source>
        <dbReference type="Pfam" id="PF04149"/>
    </source>
</evidence>
<dbReference type="Pfam" id="PF04149">
    <property type="entry name" value="DUF397"/>
    <property type="match status" value="1"/>
</dbReference>
<comment type="caution">
    <text evidence="3">The sequence shown here is derived from an EMBL/GenBank/DDBJ whole genome shotgun (WGS) entry which is preliminary data.</text>
</comment>
<feature type="compositionally biased region" description="Low complexity" evidence="1">
    <location>
        <begin position="59"/>
        <end position="81"/>
    </location>
</feature>
<feature type="domain" description="DUF397" evidence="2">
    <location>
        <begin position="8"/>
        <end position="50"/>
    </location>
</feature>
<evidence type="ECO:0000256" key="1">
    <source>
        <dbReference type="SAM" id="MobiDB-lite"/>
    </source>
</evidence>
<feature type="compositionally biased region" description="Polar residues" evidence="1">
    <location>
        <begin position="82"/>
        <end position="91"/>
    </location>
</feature>
<keyword evidence="4" id="KW-1185">Reference proteome</keyword>
<feature type="compositionally biased region" description="Polar residues" evidence="1">
    <location>
        <begin position="1"/>
        <end position="10"/>
    </location>
</feature>
<proteinExistence type="predicted"/>
<accession>A0ABW6PE98</accession>
<sequence>MNGDRSTAQWYKSRRSHGKDTCVEVAHLSDGTVGVRDSENPTGPALLFTPPNGAPSPPAFSTASSGDRRSNTGSSSRSLSTAQDNAVIGST</sequence>